<reference evidence="3 4" key="1">
    <citation type="journal article" date="2012" name="Science">
        <title>The Paleozoic origin of enzymatic lignin decomposition reconstructed from 31 fungal genomes.</title>
        <authorList>
            <person name="Floudas D."/>
            <person name="Binder M."/>
            <person name="Riley R."/>
            <person name="Barry K."/>
            <person name="Blanchette R.A."/>
            <person name="Henrissat B."/>
            <person name="Martinez A.T."/>
            <person name="Otillar R."/>
            <person name="Spatafora J.W."/>
            <person name="Yadav J.S."/>
            <person name="Aerts A."/>
            <person name="Benoit I."/>
            <person name="Boyd A."/>
            <person name="Carlson A."/>
            <person name="Copeland A."/>
            <person name="Coutinho P.M."/>
            <person name="de Vries R.P."/>
            <person name="Ferreira P."/>
            <person name="Findley K."/>
            <person name="Foster B."/>
            <person name="Gaskell J."/>
            <person name="Glotzer D."/>
            <person name="Gorecki P."/>
            <person name="Heitman J."/>
            <person name="Hesse C."/>
            <person name="Hori C."/>
            <person name="Igarashi K."/>
            <person name="Jurgens J.A."/>
            <person name="Kallen N."/>
            <person name="Kersten P."/>
            <person name="Kohler A."/>
            <person name="Kuees U."/>
            <person name="Kumar T.K.A."/>
            <person name="Kuo A."/>
            <person name="LaButti K."/>
            <person name="Larrondo L.F."/>
            <person name="Lindquist E."/>
            <person name="Ling A."/>
            <person name="Lombard V."/>
            <person name="Lucas S."/>
            <person name="Lundell T."/>
            <person name="Martin R."/>
            <person name="McLaughlin D.J."/>
            <person name="Morgenstern I."/>
            <person name="Morin E."/>
            <person name="Murat C."/>
            <person name="Nagy L.G."/>
            <person name="Nolan M."/>
            <person name="Ohm R.A."/>
            <person name="Patyshakuliyeva A."/>
            <person name="Rokas A."/>
            <person name="Ruiz-Duenas F.J."/>
            <person name="Sabat G."/>
            <person name="Salamov A."/>
            <person name="Samejima M."/>
            <person name="Schmutz J."/>
            <person name="Slot J.C."/>
            <person name="St John F."/>
            <person name="Stenlid J."/>
            <person name="Sun H."/>
            <person name="Sun S."/>
            <person name="Syed K."/>
            <person name="Tsang A."/>
            <person name="Wiebenga A."/>
            <person name="Young D."/>
            <person name="Pisabarro A."/>
            <person name="Eastwood D.C."/>
            <person name="Martin F."/>
            <person name="Cullen D."/>
            <person name="Grigoriev I.V."/>
            <person name="Hibbett D.S."/>
        </authorList>
    </citation>
    <scope>NUCLEOTIDE SEQUENCE [LARGE SCALE GENOMIC DNA]</scope>
    <source>
        <strain evidence="3 4">MD-104</strain>
    </source>
</reference>
<protein>
    <submittedName>
        <fullName evidence="3">Uncharacterized protein</fullName>
    </submittedName>
</protein>
<evidence type="ECO:0000256" key="2">
    <source>
        <dbReference type="SAM" id="MobiDB-lite"/>
    </source>
</evidence>
<gene>
    <name evidence="3" type="ORF">WOLCODRAFT_136577</name>
</gene>
<accession>A0A2H3JQC5</accession>
<sequence>MLSSKALLSRLQGQAPSSLPVSTHSLSSTESLVSVDEVDEHYSQSPVNSVISLPDDEAVIQDLEHKLANASLALEAKTSMLKTLETSAEDLEQTLIAVRQECNQAHTTIAAQDKQIRELEAERDSAQAECASTHEWLTVASAELEAEHSARAKADERVRELQTQLDQNDSIIAMSNELHDTLSQELRAERAGRQEAEESNRDFQARCRAAEERAARAEEALTTQTAELDAERSACQRAREDARELRSRREDLSALLSATEGALDRTSNELKLERSRHKETEKELAAAEDQLWVQASELEERSNEFESLRAKSEGEITELKAMCARFKGEIEENQQRSAQIERELVEFGSSTEKRIDELAENAVRSQVAHDAQVAALEARCADLATERDAAYDCVAAIKEQLATAEATHAEARTESEAQHADATRKVRELEICIAGLELESKTSTARVRKLEDQAAQAAERRMRVNEEADKAQALVEEVQGKLARANEEAAKTHALVEELEGRLASATSFSRAEQLARQSEHMARVDAEAQTKARDREIARLTDRADALQRALIDVEAVMQARDAEIVKLTDRIDELKLEDDRKAAKIATLGSESSVGLEKLQQECAELRSKLASEEMAANAAQAGLDAQRTARWNVEERMVTQTRKMEELSGKVTALTAELQRTNEKCARYRSERNKARKEIERMAIRL</sequence>
<dbReference type="Proteomes" id="UP000218811">
    <property type="component" value="Unassembled WGS sequence"/>
</dbReference>
<name>A0A2H3JQC5_WOLCO</name>
<dbReference type="STRING" id="742152.A0A2H3JQC5"/>
<evidence type="ECO:0000256" key="1">
    <source>
        <dbReference type="SAM" id="Coils"/>
    </source>
</evidence>
<feature type="coiled-coil region" evidence="1">
    <location>
        <begin position="193"/>
        <end position="343"/>
    </location>
</feature>
<feature type="compositionally biased region" description="Low complexity" evidence="2">
    <location>
        <begin position="16"/>
        <end position="29"/>
    </location>
</feature>
<feature type="coiled-coil region" evidence="1">
    <location>
        <begin position="647"/>
        <end position="688"/>
    </location>
</feature>
<dbReference type="EMBL" id="KB468053">
    <property type="protein sequence ID" value="PCH39948.1"/>
    <property type="molecule type" value="Genomic_DNA"/>
</dbReference>
<feature type="coiled-coil region" evidence="1">
    <location>
        <begin position="60"/>
        <end position="164"/>
    </location>
</feature>
<feature type="coiled-coil region" evidence="1">
    <location>
        <begin position="394"/>
        <end position="502"/>
    </location>
</feature>
<dbReference type="AlphaFoldDB" id="A0A2H3JQC5"/>
<feature type="region of interest" description="Disordered" evidence="2">
    <location>
        <begin position="1"/>
        <end position="33"/>
    </location>
</feature>
<proteinExistence type="predicted"/>
<keyword evidence="4" id="KW-1185">Reference proteome</keyword>
<evidence type="ECO:0000313" key="4">
    <source>
        <dbReference type="Proteomes" id="UP000218811"/>
    </source>
</evidence>
<evidence type="ECO:0000313" key="3">
    <source>
        <dbReference type="EMBL" id="PCH39948.1"/>
    </source>
</evidence>
<organism evidence="3 4">
    <name type="scientific">Wolfiporia cocos (strain MD-104)</name>
    <name type="common">Brown rot fungus</name>
    <dbReference type="NCBI Taxonomy" id="742152"/>
    <lineage>
        <taxon>Eukaryota</taxon>
        <taxon>Fungi</taxon>
        <taxon>Dikarya</taxon>
        <taxon>Basidiomycota</taxon>
        <taxon>Agaricomycotina</taxon>
        <taxon>Agaricomycetes</taxon>
        <taxon>Polyporales</taxon>
        <taxon>Phaeolaceae</taxon>
        <taxon>Wolfiporia</taxon>
    </lineage>
</organism>
<keyword evidence="1" id="KW-0175">Coiled coil</keyword>
<dbReference type="OMA" id="TIQSYQD"/>
<feature type="coiled-coil region" evidence="1">
    <location>
        <begin position="538"/>
        <end position="618"/>
    </location>
</feature>